<reference evidence="1 2" key="1">
    <citation type="submission" date="2019-03" db="EMBL/GenBank/DDBJ databases">
        <authorList>
            <person name="Kim M.K.M."/>
        </authorList>
    </citation>
    <scope>NUCLEOTIDE SEQUENCE [LARGE SCALE GENOMIC DNA]</scope>
    <source>
        <strain evidence="1 2">18JY21-1</strain>
    </source>
</reference>
<keyword evidence="2" id="KW-1185">Reference proteome</keyword>
<sequence>MAKTKRKQLRLGTETVVSRKDPSIVLGHRPEDFPQLVIKCALLIKNLETGQTWKVADPIESVKQLEPVKACVS</sequence>
<organism evidence="1 2">
    <name type="scientific">Paenibacillus albiflavus</name>
    <dbReference type="NCBI Taxonomy" id="2545760"/>
    <lineage>
        <taxon>Bacteria</taxon>
        <taxon>Bacillati</taxon>
        <taxon>Bacillota</taxon>
        <taxon>Bacilli</taxon>
        <taxon>Bacillales</taxon>
        <taxon>Paenibacillaceae</taxon>
        <taxon>Paenibacillus</taxon>
    </lineage>
</organism>
<dbReference type="Proteomes" id="UP000295418">
    <property type="component" value="Unassembled WGS sequence"/>
</dbReference>
<dbReference type="AlphaFoldDB" id="A0A4R4EDB3"/>
<name>A0A4R4EDB3_9BACL</name>
<accession>A0A4R4EDB3</accession>
<dbReference type="EMBL" id="SKFG01000014">
    <property type="protein sequence ID" value="TCZ76151.1"/>
    <property type="molecule type" value="Genomic_DNA"/>
</dbReference>
<protein>
    <submittedName>
        <fullName evidence="1">Uncharacterized protein</fullName>
    </submittedName>
</protein>
<evidence type="ECO:0000313" key="1">
    <source>
        <dbReference type="EMBL" id="TCZ76151.1"/>
    </source>
</evidence>
<dbReference type="RefSeq" id="WP_132418877.1">
    <property type="nucleotide sequence ID" value="NZ_SKFG01000014.1"/>
</dbReference>
<gene>
    <name evidence="1" type="ORF">E0485_15025</name>
</gene>
<dbReference type="OrthoDB" id="2679803at2"/>
<evidence type="ECO:0000313" key="2">
    <source>
        <dbReference type="Proteomes" id="UP000295418"/>
    </source>
</evidence>
<comment type="caution">
    <text evidence="1">The sequence shown here is derived from an EMBL/GenBank/DDBJ whole genome shotgun (WGS) entry which is preliminary data.</text>
</comment>
<proteinExistence type="predicted"/>